<evidence type="ECO:0000256" key="4">
    <source>
        <dbReference type="ARBA" id="ARBA00023136"/>
    </source>
</evidence>
<feature type="transmembrane region" description="Helical" evidence="5">
    <location>
        <begin position="31"/>
        <end position="52"/>
    </location>
</feature>
<evidence type="ECO:0000313" key="8">
    <source>
        <dbReference type="Proteomes" id="UP000595703"/>
    </source>
</evidence>
<reference evidence="7 8" key="1">
    <citation type="journal article" date="2010" name="J. Bacteriol.">
        <title>Biochemical characterization of a novel indole prenyltransferase from Streptomyces sp. SN-593.</title>
        <authorList>
            <person name="Takahashi S."/>
            <person name="Takagi H."/>
            <person name="Toyoda A."/>
            <person name="Uramoto M."/>
            <person name="Nogawa T."/>
            <person name="Ueki M."/>
            <person name="Sakaki Y."/>
            <person name="Osada H."/>
        </authorList>
    </citation>
    <scope>NUCLEOTIDE SEQUENCE [LARGE SCALE GENOMIC DNA]</scope>
    <source>
        <strain evidence="7 8">SN-593</strain>
    </source>
</reference>
<keyword evidence="4 5" id="KW-0472">Membrane</keyword>
<evidence type="ECO:0000256" key="3">
    <source>
        <dbReference type="ARBA" id="ARBA00022989"/>
    </source>
</evidence>
<dbReference type="InterPro" id="IPR050925">
    <property type="entry name" value="Rhomboid_protease_S54"/>
</dbReference>
<keyword evidence="8" id="KW-1185">Reference proteome</keyword>
<dbReference type="GO" id="GO:0004252">
    <property type="term" value="F:serine-type endopeptidase activity"/>
    <property type="evidence" value="ECO:0007669"/>
    <property type="project" value="InterPro"/>
</dbReference>
<dbReference type="SUPFAM" id="SSF144091">
    <property type="entry name" value="Rhomboid-like"/>
    <property type="match status" value="1"/>
</dbReference>
<evidence type="ECO:0000259" key="6">
    <source>
        <dbReference type="Pfam" id="PF01694"/>
    </source>
</evidence>
<reference evidence="7 8" key="4">
    <citation type="journal article" date="2020" name="Sci. Rep.">
        <title>beta-carboline chemical signals induce reveromycin production through a LuxR family regulator in Streptomyces sp. SN-593.</title>
        <authorList>
            <person name="Panthee S."/>
            <person name="Kito N."/>
            <person name="Hayashi T."/>
            <person name="Shimizu T."/>
            <person name="Ishikawa J."/>
            <person name="Hamamoto H."/>
            <person name="Osada H."/>
            <person name="Takahashi S."/>
        </authorList>
    </citation>
    <scope>NUCLEOTIDE SEQUENCE [LARGE SCALE GENOMIC DNA]</scope>
    <source>
        <strain evidence="7 8">SN-593</strain>
    </source>
</reference>
<dbReference type="AlphaFoldDB" id="A0A7U3VQ67"/>
<feature type="domain" description="Peptidase S54 rhomboid" evidence="6">
    <location>
        <begin position="74"/>
        <end position="211"/>
    </location>
</feature>
<name>A0A7U3VQ67_9ACTN</name>
<evidence type="ECO:0000256" key="5">
    <source>
        <dbReference type="SAM" id="Phobius"/>
    </source>
</evidence>
<feature type="transmembrane region" description="Helical" evidence="5">
    <location>
        <begin position="166"/>
        <end position="185"/>
    </location>
</feature>
<reference evidence="7 8" key="3">
    <citation type="journal article" date="2011" name="Nat. Chem. Biol.">
        <title>Reveromycin A biosynthesis uses RevG and RevJ for stereospecific spiroacetal formation.</title>
        <authorList>
            <person name="Takahashi S."/>
            <person name="Toyoda A."/>
            <person name="Sekiyama Y."/>
            <person name="Takagi H."/>
            <person name="Nogawa T."/>
            <person name="Uramoto M."/>
            <person name="Suzuki R."/>
            <person name="Koshino H."/>
            <person name="Kumano T."/>
            <person name="Panthee S."/>
            <person name="Dairi T."/>
            <person name="Ishikawa J."/>
            <person name="Ikeda H."/>
            <person name="Sakaki Y."/>
            <person name="Osada H."/>
        </authorList>
    </citation>
    <scope>NUCLEOTIDE SEQUENCE [LARGE SCALE GENOMIC DNA]</scope>
    <source>
        <strain evidence="7 8">SN-593</strain>
    </source>
</reference>
<evidence type="ECO:0000256" key="1">
    <source>
        <dbReference type="ARBA" id="ARBA00004141"/>
    </source>
</evidence>
<proteinExistence type="predicted"/>
<dbReference type="EMBL" id="AP018365">
    <property type="protein sequence ID" value="BBA99399.1"/>
    <property type="molecule type" value="Genomic_DNA"/>
</dbReference>
<dbReference type="GO" id="GO:0016020">
    <property type="term" value="C:membrane"/>
    <property type="evidence" value="ECO:0007669"/>
    <property type="project" value="UniProtKB-SubCell"/>
</dbReference>
<evidence type="ECO:0000313" key="7">
    <source>
        <dbReference type="EMBL" id="BBA99399.1"/>
    </source>
</evidence>
<feature type="transmembrane region" description="Helical" evidence="5">
    <location>
        <begin position="88"/>
        <end position="107"/>
    </location>
</feature>
<dbReference type="PANTHER" id="PTHR43731:SF9">
    <property type="entry name" value="SLR1461 PROTEIN"/>
    <property type="match status" value="1"/>
</dbReference>
<dbReference type="Proteomes" id="UP000595703">
    <property type="component" value="Chromosome"/>
</dbReference>
<accession>A0A7U3VQ67</accession>
<keyword evidence="2 5" id="KW-0812">Transmembrane</keyword>
<feature type="transmembrane region" description="Helical" evidence="5">
    <location>
        <begin position="191"/>
        <end position="210"/>
    </location>
</feature>
<evidence type="ECO:0000256" key="2">
    <source>
        <dbReference type="ARBA" id="ARBA00022692"/>
    </source>
</evidence>
<keyword evidence="3 5" id="KW-1133">Transmembrane helix</keyword>
<dbReference type="InterPro" id="IPR022764">
    <property type="entry name" value="Peptidase_S54_rhomboid_dom"/>
</dbReference>
<gene>
    <name evidence="7" type="ORF">RVR_6002</name>
</gene>
<organism evidence="7 8">
    <name type="scientific">Actinacidiphila reveromycinica</name>
    <dbReference type="NCBI Taxonomy" id="659352"/>
    <lineage>
        <taxon>Bacteria</taxon>
        <taxon>Bacillati</taxon>
        <taxon>Actinomycetota</taxon>
        <taxon>Actinomycetes</taxon>
        <taxon>Kitasatosporales</taxon>
        <taxon>Streptomycetaceae</taxon>
        <taxon>Actinacidiphila</taxon>
    </lineage>
</organism>
<dbReference type="InterPro" id="IPR035952">
    <property type="entry name" value="Rhomboid-like_sf"/>
</dbReference>
<comment type="subcellular location">
    <subcellularLocation>
        <location evidence="1">Membrane</location>
        <topology evidence="1">Multi-pass membrane protein</topology>
    </subcellularLocation>
</comment>
<dbReference type="Pfam" id="PF01694">
    <property type="entry name" value="Rhomboid"/>
    <property type="match status" value="1"/>
</dbReference>
<reference evidence="7 8" key="2">
    <citation type="journal article" date="2011" name="J. Antibiot.">
        <title>Furaquinocins I and J: novel polyketide isoprenoid hybrid compounds from Streptomyces reveromyceticus SN-593.</title>
        <authorList>
            <person name="Panthee S."/>
            <person name="Takahashi S."/>
            <person name="Takagi H."/>
            <person name="Nogawa T."/>
            <person name="Oowada E."/>
            <person name="Uramoto M."/>
            <person name="Osada H."/>
        </authorList>
    </citation>
    <scope>NUCLEOTIDE SEQUENCE [LARGE SCALE GENOMIC DNA]</scope>
    <source>
        <strain evidence="7 8">SN-593</strain>
    </source>
</reference>
<protein>
    <recommendedName>
        <fullName evidence="6">Peptidase S54 rhomboid domain-containing protein</fullName>
    </recommendedName>
</protein>
<sequence>MAYGRIAAYTGRTGARLGALRIRDRAGAGSAGDRIVSAAALMTAWVALLWALEVVDTATGHRLDSLGIQPRRAGELADVVPSAFVHFGYGHLASNTLPLFVLGFIAALRGIGRFLAVSFAVVVVDGLGVWACSPAHTNTAGASGLVFGLFSYLLVRGFVDGRALDLVVGLLVGAYYGTSILWGVLPVHTGVSWQGHLFGLVGGVAAAYLFRDRPPEVRAGRPPFAG</sequence>
<feature type="transmembrane region" description="Helical" evidence="5">
    <location>
        <begin position="139"/>
        <end position="159"/>
    </location>
</feature>
<dbReference type="KEGG" id="arev:RVR_6002"/>
<dbReference type="Gene3D" id="1.20.1540.10">
    <property type="entry name" value="Rhomboid-like"/>
    <property type="match status" value="1"/>
</dbReference>
<dbReference type="PANTHER" id="PTHR43731">
    <property type="entry name" value="RHOMBOID PROTEASE"/>
    <property type="match status" value="1"/>
</dbReference>
<feature type="transmembrane region" description="Helical" evidence="5">
    <location>
        <begin position="114"/>
        <end position="133"/>
    </location>
</feature>